<dbReference type="RefSeq" id="WP_130289567.1">
    <property type="nucleotide sequence ID" value="NZ_SHKL01000001.1"/>
</dbReference>
<sequence length="221" mass="22612">MTRQRLLVLGGYALIASFLLSLAGGMLHPVVDGRSHSVAALTAPGTPWGQLLIYAGALALMFGLPAAYSWLGPRVGVLGFAGFSLYFLGNALSAQAHLVVEAMVAPEIARRAPELIPDDGSIVASPLFGIVQLAGGLVLMAGLLVMGIALVRQSVVPRWIGATAIVGALLLATPLPEVAVLTGVQVELLRGITVAALGVYMIRAVRAGRVDAAPAPVPAAV</sequence>
<keyword evidence="3" id="KW-1185">Reference proteome</keyword>
<proteinExistence type="predicted"/>
<evidence type="ECO:0008006" key="4">
    <source>
        <dbReference type="Google" id="ProtNLM"/>
    </source>
</evidence>
<evidence type="ECO:0000313" key="2">
    <source>
        <dbReference type="EMBL" id="RZT85034.1"/>
    </source>
</evidence>
<feature type="transmembrane region" description="Helical" evidence="1">
    <location>
        <begin position="51"/>
        <end position="71"/>
    </location>
</feature>
<gene>
    <name evidence="2" type="ORF">EV383_1896</name>
</gene>
<dbReference type="AlphaFoldDB" id="A0A4Q7UVG0"/>
<feature type="transmembrane region" description="Helical" evidence="1">
    <location>
        <begin position="7"/>
        <end position="31"/>
    </location>
</feature>
<dbReference type="EMBL" id="SHKL01000001">
    <property type="protein sequence ID" value="RZT85034.1"/>
    <property type="molecule type" value="Genomic_DNA"/>
</dbReference>
<reference evidence="2 3" key="1">
    <citation type="submission" date="2019-02" db="EMBL/GenBank/DDBJ databases">
        <title>Sequencing the genomes of 1000 actinobacteria strains.</title>
        <authorList>
            <person name="Klenk H.-P."/>
        </authorList>
    </citation>
    <scope>NUCLEOTIDE SEQUENCE [LARGE SCALE GENOMIC DNA]</scope>
    <source>
        <strain evidence="2 3">DSM 45779</strain>
    </source>
</reference>
<feature type="transmembrane region" description="Helical" evidence="1">
    <location>
        <begin position="188"/>
        <end position="205"/>
    </location>
</feature>
<feature type="transmembrane region" description="Helical" evidence="1">
    <location>
        <begin position="127"/>
        <end position="151"/>
    </location>
</feature>
<keyword evidence="1" id="KW-1133">Transmembrane helix</keyword>
<evidence type="ECO:0000313" key="3">
    <source>
        <dbReference type="Proteomes" id="UP000291591"/>
    </source>
</evidence>
<feature type="transmembrane region" description="Helical" evidence="1">
    <location>
        <begin position="158"/>
        <end position="176"/>
    </location>
</feature>
<keyword evidence="1" id="KW-0472">Membrane</keyword>
<keyword evidence="1" id="KW-0812">Transmembrane</keyword>
<comment type="caution">
    <text evidence="2">The sequence shown here is derived from an EMBL/GenBank/DDBJ whole genome shotgun (WGS) entry which is preliminary data.</text>
</comment>
<accession>A0A4Q7UVG0</accession>
<feature type="transmembrane region" description="Helical" evidence="1">
    <location>
        <begin position="78"/>
        <end position="100"/>
    </location>
</feature>
<organism evidence="2 3">
    <name type="scientific">Pseudonocardia sediminis</name>
    <dbReference type="NCBI Taxonomy" id="1397368"/>
    <lineage>
        <taxon>Bacteria</taxon>
        <taxon>Bacillati</taxon>
        <taxon>Actinomycetota</taxon>
        <taxon>Actinomycetes</taxon>
        <taxon>Pseudonocardiales</taxon>
        <taxon>Pseudonocardiaceae</taxon>
        <taxon>Pseudonocardia</taxon>
    </lineage>
</organism>
<name>A0A4Q7UVG0_PSEST</name>
<dbReference type="OrthoDB" id="5143210at2"/>
<evidence type="ECO:0000256" key="1">
    <source>
        <dbReference type="SAM" id="Phobius"/>
    </source>
</evidence>
<dbReference type="Proteomes" id="UP000291591">
    <property type="component" value="Unassembled WGS sequence"/>
</dbReference>
<protein>
    <recommendedName>
        <fullName evidence="4">DUF4386 family protein</fullName>
    </recommendedName>
</protein>